<keyword evidence="3" id="KW-1278">Translocase</keyword>
<keyword evidence="2 3" id="KW-0813">Transport</keyword>
<dbReference type="EC" id="7.1.1.-" evidence="4"/>
<keyword evidence="8" id="KW-1185">Reference proteome</keyword>
<keyword evidence="3" id="KW-0520">NAD</keyword>
<dbReference type="Proteomes" id="UP000830167">
    <property type="component" value="Chromosome"/>
</dbReference>
<dbReference type="Gene3D" id="3.30.460.80">
    <property type="entry name" value="NADH:ubiquinone oxidoreductase, 30kDa subunit"/>
    <property type="match status" value="1"/>
</dbReference>
<feature type="compositionally biased region" description="Basic and acidic residues" evidence="5">
    <location>
        <begin position="19"/>
        <end position="43"/>
    </location>
</feature>
<comment type="similarity">
    <text evidence="1 3">Belongs to the complex I 30 kDa subunit family.</text>
</comment>
<gene>
    <name evidence="7" type="ORF">LSG31_04810</name>
</gene>
<protein>
    <recommendedName>
        <fullName evidence="4">NADH-quinone oxidoreductase</fullName>
        <ecNumber evidence="4">7.1.1.-</ecNumber>
    </recommendedName>
</protein>
<evidence type="ECO:0000256" key="4">
    <source>
        <dbReference type="RuleBase" id="RU003582"/>
    </source>
</evidence>
<feature type="compositionally biased region" description="Basic and acidic residues" evidence="5">
    <location>
        <begin position="82"/>
        <end position="92"/>
    </location>
</feature>
<evidence type="ECO:0000256" key="5">
    <source>
        <dbReference type="SAM" id="MobiDB-lite"/>
    </source>
</evidence>
<dbReference type="InterPro" id="IPR037232">
    <property type="entry name" value="NADH_quin_OxRdtase_su_C/D-like"/>
</dbReference>
<feature type="domain" description="NADH:ubiquinone oxidoreductase 30kDa subunit" evidence="6">
    <location>
        <begin position="129"/>
        <end position="246"/>
    </location>
</feature>
<sequence>MADDRQNETPVTETPVTADTKEEAIPRKESNVEGKPVTEKAASEKPIVAKAVAEKKVVATPAKEAQADGKSEAKPARPAKAAAKEDAPPDPRRLEAQKVLDELRAKVEKEFGTGVLEEALLAKFRPTLVVKNDAWLDVVTYLKNEPSIALDYVECMAGTDYPAKGYIEVAVYVQSMTQNYYICVKARADRENPALPSLASVFQGVNWEEREIFDLLGVQFTGHPDLRRIMMPDDWKGHPLRKDYSVMD</sequence>
<evidence type="ECO:0000256" key="3">
    <source>
        <dbReference type="RuleBase" id="RU003456"/>
    </source>
</evidence>
<reference evidence="7" key="1">
    <citation type="submission" date="2021-12" db="EMBL/GenBank/DDBJ databases">
        <title>Alicyclobacillaceae gen. nov., sp. nov., isolated from chalcocite enrichment system.</title>
        <authorList>
            <person name="Jiang Z."/>
        </authorList>
    </citation>
    <scope>NUCLEOTIDE SEQUENCE</scope>
    <source>
        <strain evidence="7">MYW30-H2</strain>
    </source>
</reference>
<dbReference type="PANTHER" id="PTHR10884">
    <property type="entry name" value="NADH DEHYDROGENASE UBIQUINONE IRON-SULFUR PROTEIN 3"/>
    <property type="match status" value="1"/>
</dbReference>
<feature type="region of interest" description="Disordered" evidence="5">
    <location>
        <begin position="1"/>
        <end position="46"/>
    </location>
</feature>
<organism evidence="7 8">
    <name type="scientific">Fodinisporobacter ferrooxydans</name>
    <dbReference type="NCBI Taxonomy" id="2901836"/>
    <lineage>
        <taxon>Bacteria</taxon>
        <taxon>Bacillati</taxon>
        <taxon>Bacillota</taxon>
        <taxon>Bacilli</taxon>
        <taxon>Bacillales</taxon>
        <taxon>Alicyclobacillaceae</taxon>
        <taxon>Fodinisporobacter</taxon>
    </lineage>
</organism>
<evidence type="ECO:0000259" key="6">
    <source>
        <dbReference type="Pfam" id="PF00329"/>
    </source>
</evidence>
<feature type="compositionally biased region" description="Basic and acidic residues" evidence="5">
    <location>
        <begin position="65"/>
        <end position="75"/>
    </location>
</feature>
<comment type="function">
    <text evidence="4">NDH-1 shuttles electrons from NADH, via FMN and iron-sulfur (Fe-S) centers, to quinones in the respiratory chain.</text>
</comment>
<dbReference type="EMBL" id="CP089291">
    <property type="protein sequence ID" value="UOF91575.1"/>
    <property type="molecule type" value="Genomic_DNA"/>
</dbReference>
<dbReference type="InterPro" id="IPR001268">
    <property type="entry name" value="NADH_UbQ_OxRdtase_30kDa_su"/>
</dbReference>
<evidence type="ECO:0000256" key="1">
    <source>
        <dbReference type="ARBA" id="ARBA00007569"/>
    </source>
</evidence>
<evidence type="ECO:0000313" key="8">
    <source>
        <dbReference type="Proteomes" id="UP000830167"/>
    </source>
</evidence>
<evidence type="ECO:0000256" key="2">
    <source>
        <dbReference type="ARBA" id="ARBA00022448"/>
    </source>
</evidence>
<dbReference type="SUPFAM" id="SSF143243">
    <property type="entry name" value="Nqo5-like"/>
    <property type="match status" value="1"/>
</dbReference>
<dbReference type="RefSeq" id="WP_347438268.1">
    <property type="nucleotide sequence ID" value="NZ_CP089291.1"/>
</dbReference>
<dbReference type="InterPro" id="IPR020396">
    <property type="entry name" value="NADH_UbQ_OxRdtase_CS"/>
</dbReference>
<dbReference type="PANTHER" id="PTHR10884:SF14">
    <property type="entry name" value="NADH DEHYDROGENASE [UBIQUINONE] IRON-SULFUR PROTEIN 3, MITOCHONDRIAL"/>
    <property type="match status" value="1"/>
</dbReference>
<accession>A0ABY4CUK9</accession>
<feature type="region of interest" description="Disordered" evidence="5">
    <location>
        <begin position="58"/>
        <end position="92"/>
    </location>
</feature>
<name>A0ABY4CUK9_9BACL</name>
<dbReference type="Pfam" id="PF00329">
    <property type="entry name" value="Complex1_30kDa"/>
    <property type="match status" value="1"/>
</dbReference>
<dbReference type="PROSITE" id="PS00542">
    <property type="entry name" value="COMPLEX1_30K"/>
    <property type="match status" value="1"/>
</dbReference>
<proteinExistence type="inferred from homology"/>
<evidence type="ECO:0000313" key="7">
    <source>
        <dbReference type="EMBL" id="UOF91575.1"/>
    </source>
</evidence>
<feature type="compositionally biased region" description="Polar residues" evidence="5">
    <location>
        <begin position="8"/>
        <end position="17"/>
    </location>
</feature>
<comment type="catalytic activity">
    <reaction evidence="4">
        <text>a quinone + NADH + 5 H(+)(in) = a quinol + NAD(+) + 4 H(+)(out)</text>
        <dbReference type="Rhea" id="RHEA:57888"/>
        <dbReference type="ChEBI" id="CHEBI:15378"/>
        <dbReference type="ChEBI" id="CHEBI:24646"/>
        <dbReference type="ChEBI" id="CHEBI:57540"/>
        <dbReference type="ChEBI" id="CHEBI:57945"/>
        <dbReference type="ChEBI" id="CHEBI:132124"/>
    </reaction>
</comment>
<keyword evidence="4" id="KW-0874">Quinone</keyword>